<dbReference type="Gene3D" id="2.60.120.200">
    <property type="match status" value="1"/>
</dbReference>
<organism evidence="7 8">
    <name type="scientific">Actinocorallia libanotica</name>
    <dbReference type="NCBI Taxonomy" id="46162"/>
    <lineage>
        <taxon>Bacteria</taxon>
        <taxon>Bacillati</taxon>
        <taxon>Actinomycetota</taxon>
        <taxon>Actinomycetes</taxon>
        <taxon>Streptosporangiales</taxon>
        <taxon>Thermomonosporaceae</taxon>
        <taxon>Actinocorallia</taxon>
    </lineage>
</organism>
<dbReference type="SUPFAM" id="SSF49785">
    <property type="entry name" value="Galactose-binding domain-like"/>
    <property type="match status" value="1"/>
</dbReference>
<keyword evidence="4" id="KW-0812">Transmembrane</keyword>
<comment type="similarity">
    <text evidence="1">Belongs to the glycosyl hydrolase 16 family.</text>
</comment>
<dbReference type="SUPFAM" id="SSF49899">
    <property type="entry name" value="Concanavalin A-like lectins/glucanases"/>
    <property type="match status" value="1"/>
</dbReference>
<dbReference type="SMART" id="SM00606">
    <property type="entry name" value="CBD_IV"/>
    <property type="match status" value="1"/>
</dbReference>
<evidence type="ECO:0000259" key="5">
    <source>
        <dbReference type="PROSITE" id="PS51175"/>
    </source>
</evidence>
<dbReference type="InterPro" id="IPR000757">
    <property type="entry name" value="Beta-glucanase-like"/>
</dbReference>
<evidence type="ECO:0000256" key="3">
    <source>
        <dbReference type="SAM" id="MobiDB-lite"/>
    </source>
</evidence>
<protein>
    <recommendedName>
        <fullName evidence="9">Beta-glucanase (GH16 family)</fullName>
    </recommendedName>
</protein>
<dbReference type="InterPro" id="IPR006584">
    <property type="entry name" value="Cellulose-bd_IV"/>
</dbReference>
<evidence type="ECO:0000313" key="8">
    <source>
        <dbReference type="Proteomes" id="UP001500665"/>
    </source>
</evidence>
<dbReference type="InterPro" id="IPR050546">
    <property type="entry name" value="Glycosyl_Hydrlase_16"/>
</dbReference>
<gene>
    <name evidence="7" type="ORF">GCM10009550_78620</name>
</gene>
<dbReference type="Pfam" id="PF03422">
    <property type="entry name" value="CBM_6"/>
    <property type="match status" value="1"/>
</dbReference>
<accession>A0ABP4CJ63</accession>
<keyword evidence="4" id="KW-0472">Membrane</keyword>
<reference evidence="8" key="1">
    <citation type="journal article" date="2019" name="Int. J. Syst. Evol. Microbiol.">
        <title>The Global Catalogue of Microorganisms (GCM) 10K type strain sequencing project: providing services to taxonomists for standard genome sequencing and annotation.</title>
        <authorList>
            <consortium name="The Broad Institute Genomics Platform"/>
            <consortium name="The Broad Institute Genome Sequencing Center for Infectious Disease"/>
            <person name="Wu L."/>
            <person name="Ma J."/>
        </authorList>
    </citation>
    <scope>NUCLEOTIDE SEQUENCE [LARGE SCALE GENOMIC DNA]</scope>
    <source>
        <strain evidence="8">JCM 10696</strain>
    </source>
</reference>
<dbReference type="PANTHER" id="PTHR10963:SF55">
    <property type="entry name" value="GLYCOSIDE HYDROLASE FAMILY 16 PROTEIN"/>
    <property type="match status" value="1"/>
</dbReference>
<evidence type="ECO:0000259" key="6">
    <source>
        <dbReference type="PROSITE" id="PS51762"/>
    </source>
</evidence>
<evidence type="ECO:0008006" key="9">
    <source>
        <dbReference type="Google" id="ProtNLM"/>
    </source>
</evidence>
<comment type="caution">
    <text evidence="7">The sequence shown here is derived from an EMBL/GenBank/DDBJ whole genome shotgun (WGS) entry which is preliminary data.</text>
</comment>
<evidence type="ECO:0000256" key="4">
    <source>
        <dbReference type="SAM" id="Phobius"/>
    </source>
</evidence>
<keyword evidence="8" id="KW-1185">Reference proteome</keyword>
<feature type="transmembrane region" description="Helical" evidence="4">
    <location>
        <begin position="14"/>
        <end position="37"/>
    </location>
</feature>
<dbReference type="RefSeq" id="WP_344248010.1">
    <property type="nucleotide sequence ID" value="NZ_BAAAHH010000079.1"/>
</dbReference>
<dbReference type="InterPro" id="IPR005084">
    <property type="entry name" value="CBM6"/>
</dbReference>
<feature type="region of interest" description="Disordered" evidence="3">
    <location>
        <begin position="346"/>
        <end position="423"/>
    </location>
</feature>
<dbReference type="PANTHER" id="PTHR10963">
    <property type="entry name" value="GLYCOSYL HYDROLASE-RELATED"/>
    <property type="match status" value="1"/>
</dbReference>
<keyword evidence="4" id="KW-1133">Transmembrane helix</keyword>
<dbReference type="InterPro" id="IPR008979">
    <property type="entry name" value="Galactose-bd-like_sf"/>
</dbReference>
<feature type="compositionally biased region" description="Low complexity" evidence="3">
    <location>
        <begin position="346"/>
        <end position="413"/>
    </location>
</feature>
<sequence>MKGLLAFFAGRDRYHYMIASGLAFGLLAGVLGVWGVVSRDDGVLRFAFRTVAAPDDGWKPLFEDGFDGAKNTDPGDHWLPDIGHRTVSPLGGQGPMNFGTTEIARMTGDRANYALDGQGNLAITPRRDETGAWTSARINSEKVFKAAKGGQLAFEARIQMPQVTGEKAFGYWPAFWLLNQEQRLHPEEGHWPSGGEIDIVENVNGTNLAHTTLHCGVKGGGDQGGPCNEHSGRGASTACAPVSCQDGPHVYRLEFDRRTDAEELRWYLDGKLVHRLAREETPDGADGDQWRQAWDNLSSGAGFFMILNIAIGGDMPRGVGGDVSPATEPGHPMLVDYVKVMARGAGAPDTDADAGDPAVSPSASPSVPASPSVSPSASPSASPTDSPTDSPTGSPEPAEAPTKSASPTPSPSSDGPDRAAESAAPWSPVLVQAEGYSDQDGIKVDTAEDIGGTEYVGWIADGDRVSYDEVDFGPAGPKKLIARIASDGGGGRIEVRVDSPDGTPAATAAVPDTGGWQDWEDVIVPLPEAAGRHTVHLKFVSPGKKEFLNINWFILLP</sequence>
<name>A0ABP4CJ63_9ACTN</name>
<feature type="domain" description="GH16" evidence="6">
    <location>
        <begin position="54"/>
        <end position="346"/>
    </location>
</feature>
<evidence type="ECO:0000256" key="1">
    <source>
        <dbReference type="ARBA" id="ARBA00006865"/>
    </source>
</evidence>
<proteinExistence type="inferred from homology"/>
<dbReference type="InterPro" id="IPR013320">
    <property type="entry name" value="ConA-like_dom_sf"/>
</dbReference>
<dbReference type="EMBL" id="BAAAHH010000079">
    <property type="protein sequence ID" value="GAA0970682.1"/>
    <property type="molecule type" value="Genomic_DNA"/>
</dbReference>
<dbReference type="Pfam" id="PF26113">
    <property type="entry name" value="GH16_XgeA"/>
    <property type="match status" value="1"/>
</dbReference>
<dbReference type="Proteomes" id="UP001500665">
    <property type="component" value="Unassembled WGS sequence"/>
</dbReference>
<dbReference type="PROSITE" id="PS51175">
    <property type="entry name" value="CBM6"/>
    <property type="match status" value="1"/>
</dbReference>
<evidence type="ECO:0000256" key="2">
    <source>
        <dbReference type="ARBA" id="ARBA00022729"/>
    </source>
</evidence>
<feature type="domain" description="CBM6" evidence="5">
    <location>
        <begin position="429"/>
        <end position="556"/>
    </location>
</feature>
<evidence type="ECO:0000313" key="7">
    <source>
        <dbReference type="EMBL" id="GAA0970682.1"/>
    </source>
</evidence>
<dbReference type="Gene3D" id="2.60.120.260">
    <property type="entry name" value="Galactose-binding domain-like"/>
    <property type="match status" value="1"/>
</dbReference>
<dbReference type="PROSITE" id="PS51762">
    <property type="entry name" value="GH16_2"/>
    <property type="match status" value="1"/>
</dbReference>
<keyword evidence="2" id="KW-0732">Signal</keyword>
<dbReference type="CDD" id="cd04084">
    <property type="entry name" value="CBM6_xylanase-like"/>
    <property type="match status" value="1"/>
</dbReference>